<keyword evidence="1" id="KW-1133">Transmembrane helix</keyword>
<keyword evidence="1" id="KW-0472">Membrane</keyword>
<protein>
    <submittedName>
        <fullName evidence="2">Uncharacterized protein</fullName>
    </submittedName>
</protein>
<dbReference type="Proteomes" id="UP000324748">
    <property type="component" value="Unassembled WGS sequence"/>
</dbReference>
<sequence>MGNFKYNNDGICSYAPIYLFQHPDYCNFNLLLLAFIMVSGYGLLLLGNRLGESPLTPNSSVVSSYDNGKYKRTVRWAALFVQRVI</sequence>
<accession>A0A5B0LLB0</accession>
<evidence type="ECO:0000256" key="1">
    <source>
        <dbReference type="SAM" id="Phobius"/>
    </source>
</evidence>
<dbReference type="EMBL" id="VDEP01000506">
    <property type="protein sequence ID" value="KAA1068164.1"/>
    <property type="molecule type" value="Genomic_DNA"/>
</dbReference>
<proteinExistence type="predicted"/>
<dbReference type="Proteomes" id="UP000325313">
    <property type="component" value="Unassembled WGS sequence"/>
</dbReference>
<keyword evidence="4" id="KW-1185">Reference proteome</keyword>
<reference evidence="4 5" key="1">
    <citation type="submission" date="2019-05" db="EMBL/GenBank/DDBJ databases">
        <title>Emergence of the Ug99 lineage of the wheat stem rust pathogen through somatic hybridization.</title>
        <authorList>
            <person name="Li F."/>
            <person name="Upadhyaya N.M."/>
            <person name="Sperschneider J."/>
            <person name="Matny O."/>
            <person name="Nguyen-Phuc H."/>
            <person name="Mago R."/>
            <person name="Raley C."/>
            <person name="Miller M.E."/>
            <person name="Silverstein K.A.T."/>
            <person name="Henningsen E."/>
            <person name="Hirsch C.D."/>
            <person name="Visser B."/>
            <person name="Pretorius Z.A."/>
            <person name="Steffenson B.J."/>
            <person name="Schwessinger B."/>
            <person name="Dodds P.N."/>
            <person name="Figueroa M."/>
        </authorList>
    </citation>
    <scope>NUCLEOTIDE SEQUENCE [LARGE SCALE GENOMIC DNA]</scope>
    <source>
        <strain evidence="2">21-0</strain>
        <strain evidence="3 5">Ug99</strain>
    </source>
</reference>
<keyword evidence="1" id="KW-0812">Transmembrane</keyword>
<evidence type="ECO:0000313" key="3">
    <source>
        <dbReference type="EMBL" id="KAA1068164.1"/>
    </source>
</evidence>
<dbReference type="EMBL" id="VSWC01000197">
    <property type="protein sequence ID" value="KAA1064700.1"/>
    <property type="molecule type" value="Genomic_DNA"/>
</dbReference>
<name>A0A5B0LLB0_PUCGR</name>
<evidence type="ECO:0000313" key="5">
    <source>
        <dbReference type="Proteomes" id="UP000325313"/>
    </source>
</evidence>
<feature type="transmembrane region" description="Helical" evidence="1">
    <location>
        <begin position="28"/>
        <end position="46"/>
    </location>
</feature>
<gene>
    <name evidence="2" type="ORF">PGT21_012111</name>
    <name evidence="3" type="ORF">PGTUg99_023226</name>
</gene>
<evidence type="ECO:0000313" key="2">
    <source>
        <dbReference type="EMBL" id="KAA1064700.1"/>
    </source>
</evidence>
<evidence type="ECO:0000313" key="4">
    <source>
        <dbReference type="Proteomes" id="UP000324748"/>
    </source>
</evidence>
<organism evidence="2 4">
    <name type="scientific">Puccinia graminis f. sp. tritici</name>
    <dbReference type="NCBI Taxonomy" id="56615"/>
    <lineage>
        <taxon>Eukaryota</taxon>
        <taxon>Fungi</taxon>
        <taxon>Dikarya</taxon>
        <taxon>Basidiomycota</taxon>
        <taxon>Pucciniomycotina</taxon>
        <taxon>Pucciniomycetes</taxon>
        <taxon>Pucciniales</taxon>
        <taxon>Pucciniaceae</taxon>
        <taxon>Puccinia</taxon>
    </lineage>
</organism>
<dbReference type="AlphaFoldDB" id="A0A5B0LLB0"/>
<dbReference type="OrthoDB" id="2499534at2759"/>
<comment type="caution">
    <text evidence="2">The sequence shown here is derived from an EMBL/GenBank/DDBJ whole genome shotgun (WGS) entry which is preliminary data.</text>
</comment>